<proteinExistence type="predicted"/>
<evidence type="ECO:0000259" key="1">
    <source>
        <dbReference type="Pfam" id="PF09511"/>
    </source>
</evidence>
<dbReference type="InParanoid" id="D3BAW6"/>
<dbReference type="RefSeq" id="XP_020433820.1">
    <property type="nucleotide sequence ID" value="XM_020576571.1"/>
</dbReference>
<accession>D3BAW6</accession>
<dbReference type="OMA" id="CFNYDFC"/>
<comment type="caution">
    <text evidence="2">The sequence shown here is derived from an EMBL/GenBank/DDBJ whole genome shotgun (WGS) entry which is preliminary data.</text>
</comment>
<dbReference type="AlphaFoldDB" id="D3BAW6"/>
<evidence type="ECO:0000313" key="2">
    <source>
        <dbReference type="EMBL" id="EFA81703.1"/>
    </source>
</evidence>
<dbReference type="Proteomes" id="UP000001396">
    <property type="component" value="Unassembled WGS sequence"/>
</dbReference>
<keyword evidence="3" id="KW-1185">Reference proteome</keyword>
<dbReference type="GeneID" id="31361181"/>
<dbReference type="STRING" id="670386.D3BAW6"/>
<protein>
    <recommendedName>
        <fullName evidence="1">T4 RNA ligase 1-like N-terminal domain-containing protein</fullName>
    </recommendedName>
</protein>
<gene>
    <name evidence="2" type="ORF">PPL_05697</name>
</gene>
<dbReference type="Pfam" id="PF09511">
    <property type="entry name" value="RNA_lig_T4_1"/>
    <property type="match status" value="1"/>
</dbReference>
<sequence>MKINHIEDNKRKMLKINYGSLENNGIDYEKRNQTRFPHDITIQDCRDAIKGVPGFRETNKNGMICFNYDFSTRQSFPDPLTAEDARSSFLYKVRRECRGIIFEQSTGALVCRKFHKFFNINELDETHQDKINLEGEKYIILEKLDGSLIAPIYSSKENKVTWGSKAGATDLSAKVDKYIASQADTIKYGEFSELWLKKGYTPMYEWCSESQRIVLYYAQDLLSLTAIRSIKTGEYILYDEMVESAKQFNVPVTGAIEQHKVFGGGARTAAELLEQVQKMRDIEGYILRFDDGRVFKMKCACTIHSMKKTSTNCRKDINNDKSIQPWFKKLLFQFIDEIDCEEDPASYMSAVSKYIIYILKNQCGSASKLDEGRKVLGGLKFVEQF</sequence>
<reference evidence="2 3" key="1">
    <citation type="journal article" date="2011" name="Genome Res.">
        <title>Phylogeny-wide analysis of social amoeba genomes highlights ancient origins for complex intercellular communication.</title>
        <authorList>
            <person name="Heidel A.J."/>
            <person name="Lawal H.M."/>
            <person name="Felder M."/>
            <person name="Schilde C."/>
            <person name="Helps N.R."/>
            <person name="Tunggal B."/>
            <person name="Rivero F."/>
            <person name="John U."/>
            <person name="Schleicher M."/>
            <person name="Eichinger L."/>
            <person name="Platzer M."/>
            <person name="Noegel A.A."/>
            <person name="Schaap P."/>
            <person name="Gloeckner G."/>
        </authorList>
    </citation>
    <scope>NUCLEOTIDE SEQUENCE [LARGE SCALE GENOMIC DNA]</scope>
    <source>
        <strain evidence="3">ATCC 26659 / Pp 5 / PN500</strain>
    </source>
</reference>
<name>D3BAW6_HETP5</name>
<dbReference type="EMBL" id="ADBJ01000025">
    <property type="protein sequence ID" value="EFA81703.1"/>
    <property type="molecule type" value="Genomic_DNA"/>
</dbReference>
<dbReference type="InterPro" id="IPR019039">
    <property type="entry name" value="T4-Rnl1-like_N"/>
</dbReference>
<evidence type="ECO:0000313" key="3">
    <source>
        <dbReference type="Proteomes" id="UP000001396"/>
    </source>
</evidence>
<organism evidence="2 3">
    <name type="scientific">Heterostelium pallidum (strain ATCC 26659 / Pp 5 / PN500)</name>
    <name type="common">Cellular slime mold</name>
    <name type="synonym">Polysphondylium pallidum</name>
    <dbReference type="NCBI Taxonomy" id="670386"/>
    <lineage>
        <taxon>Eukaryota</taxon>
        <taxon>Amoebozoa</taxon>
        <taxon>Evosea</taxon>
        <taxon>Eumycetozoa</taxon>
        <taxon>Dictyostelia</taxon>
        <taxon>Acytosteliales</taxon>
        <taxon>Acytosteliaceae</taxon>
        <taxon>Heterostelium</taxon>
    </lineage>
</organism>
<feature type="domain" description="T4 RNA ligase 1-like N-terminal" evidence="1">
    <location>
        <begin position="96"/>
        <end position="299"/>
    </location>
</feature>